<dbReference type="Pfam" id="PF00160">
    <property type="entry name" value="Pro_isomerase"/>
    <property type="match status" value="1"/>
</dbReference>
<dbReference type="EC" id="5.2.1.8" evidence="3"/>
<dbReference type="PRINTS" id="PR00153">
    <property type="entry name" value="CSAPPISMRASE"/>
</dbReference>
<dbReference type="SUPFAM" id="SSF50891">
    <property type="entry name" value="Cyclophilin-like"/>
    <property type="match status" value="1"/>
</dbReference>
<evidence type="ECO:0000256" key="2">
    <source>
        <dbReference type="ARBA" id="ARBA00023235"/>
    </source>
</evidence>
<dbReference type="GO" id="GO:0006457">
    <property type="term" value="P:protein folding"/>
    <property type="evidence" value="ECO:0007669"/>
    <property type="project" value="TreeGrafter"/>
</dbReference>
<dbReference type="Proteomes" id="UP000664859">
    <property type="component" value="Unassembled WGS sequence"/>
</dbReference>
<keyword evidence="2 3" id="KW-0413">Isomerase</keyword>
<comment type="similarity">
    <text evidence="3">Belongs to the cyclophilin-type PPIase family.</text>
</comment>
<protein>
    <recommendedName>
        <fullName evidence="3">Peptidyl-prolyl cis-trans isomerase</fullName>
        <shortName evidence="3">PPIase</shortName>
        <ecNumber evidence="3">5.2.1.8</ecNumber>
    </recommendedName>
</protein>
<reference evidence="5" key="1">
    <citation type="submission" date="2021-02" db="EMBL/GenBank/DDBJ databases">
        <title>First Annotated Genome of the Yellow-green Alga Tribonema minus.</title>
        <authorList>
            <person name="Mahan K.M."/>
        </authorList>
    </citation>
    <scope>NUCLEOTIDE SEQUENCE</scope>
    <source>
        <strain evidence="5">UTEX B ZZ1240</strain>
    </source>
</reference>
<dbReference type="InterPro" id="IPR024936">
    <property type="entry name" value="Cyclophilin-type_PPIase"/>
</dbReference>
<sequence length="209" mass="22232">MDTAVCAPRAHNPIVFMDIAIAGRPAGRFVIELRADIAPHAAENFRVLITGERGISAANKVPLCYRGTLFHRIEPDGAIYGGDVEKGDGTGRVSGLTAEALFPDENFTLRHTGPGVLSCCNSGPDTNCSLFMVTLVDMPWLDGKQVVFGVLIGEESYKALDAVRRSGGDEGGRPKHPVLVYDCGQLYPSVISKKHADSRPGTASSTSSC</sequence>
<gene>
    <name evidence="5" type="ORF">JKP88DRAFT_171242</name>
</gene>
<evidence type="ECO:0000313" key="6">
    <source>
        <dbReference type="Proteomes" id="UP000664859"/>
    </source>
</evidence>
<dbReference type="GO" id="GO:0003755">
    <property type="term" value="F:peptidyl-prolyl cis-trans isomerase activity"/>
    <property type="evidence" value="ECO:0007669"/>
    <property type="project" value="UniProtKB-UniRule"/>
</dbReference>
<dbReference type="OrthoDB" id="193499at2759"/>
<dbReference type="GO" id="GO:0005737">
    <property type="term" value="C:cytoplasm"/>
    <property type="evidence" value="ECO:0007669"/>
    <property type="project" value="TreeGrafter"/>
</dbReference>
<evidence type="ECO:0000313" key="5">
    <source>
        <dbReference type="EMBL" id="KAG5176270.1"/>
    </source>
</evidence>
<comment type="caution">
    <text evidence="5">The sequence shown here is derived from an EMBL/GenBank/DDBJ whole genome shotgun (WGS) entry which is preliminary data.</text>
</comment>
<dbReference type="AlphaFoldDB" id="A0A835YME2"/>
<proteinExistence type="inferred from homology"/>
<dbReference type="EMBL" id="JAFCMP010000538">
    <property type="protein sequence ID" value="KAG5176270.1"/>
    <property type="molecule type" value="Genomic_DNA"/>
</dbReference>
<keyword evidence="1 3" id="KW-0697">Rotamase</keyword>
<dbReference type="PROSITE" id="PS50072">
    <property type="entry name" value="CSA_PPIASE_2"/>
    <property type="match status" value="1"/>
</dbReference>
<feature type="domain" description="PPIase cyclophilin-type" evidence="4">
    <location>
        <begin position="16"/>
        <end position="185"/>
    </location>
</feature>
<dbReference type="Gene3D" id="2.40.100.10">
    <property type="entry name" value="Cyclophilin-like"/>
    <property type="match status" value="1"/>
</dbReference>
<comment type="catalytic activity">
    <reaction evidence="3">
        <text>[protein]-peptidylproline (omega=180) = [protein]-peptidylproline (omega=0)</text>
        <dbReference type="Rhea" id="RHEA:16237"/>
        <dbReference type="Rhea" id="RHEA-COMP:10747"/>
        <dbReference type="Rhea" id="RHEA-COMP:10748"/>
        <dbReference type="ChEBI" id="CHEBI:83833"/>
        <dbReference type="ChEBI" id="CHEBI:83834"/>
        <dbReference type="EC" id="5.2.1.8"/>
    </reaction>
</comment>
<name>A0A835YME2_9STRA</name>
<dbReference type="GO" id="GO:0016018">
    <property type="term" value="F:cyclosporin A binding"/>
    <property type="evidence" value="ECO:0007669"/>
    <property type="project" value="TreeGrafter"/>
</dbReference>
<accession>A0A835YME2</accession>
<keyword evidence="6" id="KW-1185">Reference proteome</keyword>
<evidence type="ECO:0000256" key="3">
    <source>
        <dbReference type="RuleBase" id="RU363019"/>
    </source>
</evidence>
<evidence type="ECO:0000259" key="4">
    <source>
        <dbReference type="PROSITE" id="PS50072"/>
    </source>
</evidence>
<dbReference type="PANTHER" id="PTHR11071">
    <property type="entry name" value="PEPTIDYL-PROLYL CIS-TRANS ISOMERASE"/>
    <property type="match status" value="1"/>
</dbReference>
<dbReference type="PIRSF" id="PIRSF001467">
    <property type="entry name" value="Peptidylpro_ismrse"/>
    <property type="match status" value="1"/>
</dbReference>
<dbReference type="InterPro" id="IPR029000">
    <property type="entry name" value="Cyclophilin-like_dom_sf"/>
</dbReference>
<dbReference type="PANTHER" id="PTHR11071:SF561">
    <property type="entry name" value="PEPTIDYL-PROLYL CIS-TRANS ISOMERASE D-RELATED"/>
    <property type="match status" value="1"/>
</dbReference>
<evidence type="ECO:0000256" key="1">
    <source>
        <dbReference type="ARBA" id="ARBA00023110"/>
    </source>
</evidence>
<organism evidence="5 6">
    <name type="scientific">Tribonema minus</name>
    <dbReference type="NCBI Taxonomy" id="303371"/>
    <lineage>
        <taxon>Eukaryota</taxon>
        <taxon>Sar</taxon>
        <taxon>Stramenopiles</taxon>
        <taxon>Ochrophyta</taxon>
        <taxon>PX clade</taxon>
        <taxon>Xanthophyceae</taxon>
        <taxon>Tribonematales</taxon>
        <taxon>Tribonemataceae</taxon>
        <taxon>Tribonema</taxon>
    </lineage>
</organism>
<dbReference type="InterPro" id="IPR002130">
    <property type="entry name" value="Cyclophilin-type_PPIase_dom"/>
</dbReference>
<comment type="function">
    <text evidence="3">PPIases accelerate the folding of proteins. It catalyzes the cis-trans isomerization of proline imidic peptide bonds in oligopeptides.</text>
</comment>